<dbReference type="Pfam" id="PF13041">
    <property type="entry name" value="PPR_2"/>
    <property type="match status" value="2"/>
</dbReference>
<feature type="repeat" description="PPR" evidence="2">
    <location>
        <begin position="125"/>
        <end position="159"/>
    </location>
</feature>
<dbReference type="InterPro" id="IPR011990">
    <property type="entry name" value="TPR-like_helical_dom_sf"/>
</dbReference>
<dbReference type="InterPro" id="IPR046848">
    <property type="entry name" value="E_motif"/>
</dbReference>
<evidence type="ECO:0000313" key="3">
    <source>
        <dbReference type="EMBL" id="EXC28316.1"/>
    </source>
</evidence>
<dbReference type="PROSITE" id="PS51375">
    <property type="entry name" value="PPR"/>
    <property type="match status" value="5"/>
</dbReference>
<evidence type="ECO:0000256" key="2">
    <source>
        <dbReference type="PROSITE-ProRule" id="PRU00708"/>
    </source>
</evidence>
<evidence type="ECO:0008006" key="5">
    <source>
        <dbReference type="Google" id="ProtNLM"/>
    </source>
</evidence>
<dbReference type="Gene3D" id="1.25.40.10">
    <property type="entry name" value="Tetratricopeptide repeat domain"/>
    <property type="match status" value="5"/>
</dbReference>
<dbReference type="Pfam" id="PF20431">
    <property type="entry name" value="E_motif"/>
    <property type="match status" value="1"/>
</dbReference>
<dbReference type="PANTHER" id="PTHR47926">
    <property type="entry name" value="PENTATRICOPEPTIDE REPEAT-CONTAINING PROTEIN"/>
    <property type="match status" value="1"/>
</dbReference>
<evidence type="ECO:0000313" key="4">
    <source>
        <dbReference type="Proteomes" id="UP000030645"/>
    </source>
</evidence>
<feature type="repeat" description="PPR" evidence="2">
    <location>
        <begin position="389"/>
        <end position="424"/>
    </location>
</feature>
<dbReference type="FunFam" id="1.25.40.10:FF:000090">
    <property type="entry name" value="Pentatricopeptide repeat-containing protein, chloroplastic"/>
    <property type="match status" value="1"/>
</dbReference>
<dbReference type="KEGG" id="mnt:21395060"/>
<dbReference type="GO" id="GO:0009451">
    <property type="term" value="P:RNA modification"/>
    <property type="evidence" value="ECO:0007669"/>
    <property type="project" value="InterPro"/>
</dbReference>
<protein>
    <recommendedName>
        <fullName evidence="5">Pentatricopeptide repeat-containing protein</fullName>
    </recommendedName>
</protein>
<dbReference type="eggNOG" id="KOG4197">
    <property type="taxonomic scope" value="Eukaryota"/>
</dbReference>
<organism evidence="3 4">
    <name type="scientific">Morus notabilis</name>
    <dbReference type="NCBI Taxonomy" id="981085"/>
    <lineage>
        <taxon>Eukaryota</taxon>
        <taxon>Viridiplantae</taxon>
        <taxon>Streptophyta</taxon>
        <taxon>Embryophyta</taxon>
        <taxon>Tracheophyta</taxon>
        <taxon>Spermatophyta</taxon>
        <taxon>Magnoliopsida</taxon>
        <taxon>eudicotyledons</taxon>
        <taxon>Gunneridae</taxon>
        <taxon>Pentapetalae</taxon>
        <taxon>rosids</taxon>
        <taxon>fabids</taxon>
        <taxon>Rosales</taxon>
        <taxon>Moraceae</taxon>
        <taxon>Moreae</taxon>
        <taxon>Morus</taxon>
    </lineage>
</organism>
<accession>W9SV04</accession>
<feature type="repeat" description="PPR" evidence="2">
    <location>
        <begin position="195"/>
        <end position="229"/>
    </location>
</feature>
<sequence length="581" mass="64483">MQRSPLKSILRHLQLQQKQPRTCFRKCFTSDVSNHNKSRTATAHLQREARESWRSAKPSVYALLHLLRASTNLRSDLFSYQLHGYILRSGFSSDVAISTALIRFYVGGPSPDDAHKVLVDMSQPSVVSWNSMISGFLRCGHSRKALFAFLQLERSDISADSYSLTAALAACGRLSFLRLGRSIHSEVVKLGVESSVVVSNCLIDMYGKCGSVEEAIHMFDEMVDKDLISWNSAIAACARNGCLKPAVWFLEQMPNPDTISYNELISGFAQFGEMGEAIKILSNMPNPNSSSWNSIITGYVNRNQARGALDILCKMHSKNIEMEQFTFSSILSGVAGLSAVTWGMLIHCCAIKGGLDASVVVGSALIDMYSKCGEVKNAESIFQALKERNLVTWNAMVSGFAHNGKFSRVIDLFEQLQMEGGVKPDEITFLNVLSACSHNQIPLETAFRYFELMIKDYGIEPTVEHCRCMIRLMGQKGELRKAEKLIYELGFGASALVWRALLGACVGCKDLEVAKIAAAKVIEFEGDKGYAYIVISNICASYGNWDDVKAVRELTRDETIWKEAACSWIEVENVVPNLVFR</sequence>
<gene>
    <name evidence="3" type="ORF">L484_011820</name>
</gene>
<reference evidence="4" key="1">
    <citation type="submission" date="2013-01" db="EMBL/GenBank/DDBJ databases">
        <title>Draft Genome Sequence of a Mulberry Tree, Morus notabilis C.K. Schneid.</title>
        <authorList>
            <person name="He N."/>
            <person name="Zhao S."/>
        </authorList>
    </citation>
    <scope>NUCLEOTIDE SEQUENCE</scope>
</reference>
<dbReference type="Pfam" id="PF01535">
    <property type="entry name" value="PPR"/>
    <property type="match status" value="4"/>
</dbReference>
<feature type="repeat" description="PPR" evidence="2">
    <location>
        <begin position="257"/>
        <end position="287"/>
    </location>
</feature>
<dbReference type="FunFam" id="1.25.40.10:FF:001486">
    <property type="entry name" value="Pentatricopeptide repeat-containing protein mitochondrial"/>
    <property type="match status" value="1"/>
</dbReference>
<keyword evidence="1" id="KW-0677">Repeat</keyword>
<dbReference type="NCBIfam" id="TIGR00756">
    <property type="entry name" value="PPR"/>
    <property type="match status" value="4"/>
</dbReference>
<dbReference type="Proteomes" id="UP000030645">
    <property type="component" value="Unassembled WGS sequence"/>
</dbReference>
<keyword evidence="4" id="KW-1185">Reference proteome</keyword>
<dbReference type="GO" id="GO:0003723">
    <property type="term" value="F:RNA binding"/>
    <property type="evidence" value="ECO:0007669"/>
    <property type="project" value="InterPro"/>
</dbReference>
<feature type="repeat" description="PPR" evidence="2">
    <location>
        <begin position="288"/>
        <end position="322"/>
    </location>
</feature>
<dbReference type="InterPro" id="IPR002885">
    <property type="entry name" value="PPR_rpt"/>
</dbReference>
<proteinExistence type="predicted"/>
<dbReference type="InterPro" id="IPR046960">
    <property type="entry name" value="PPR_At4g14850-like_plant"/>
</dbReference>
<dbReference type="FunFam" id="1.25.40.10:FF:000606">
    <property type="entry name" value="Putative pentatricopeptide repeat-containing protein"/>
    <property type="match status" value="1"/>
</dbReference>
<dbReference type="OrthoDB" id="1662615at2759"/>
<evidence type="ECO:0000256" key="1">
    <source>
        <dbReference type="ARBA" id="ARBA00022737"/>
    </source>
</evidence>
<dbReference type="AlphaFoldDB" id="W9SV04"/>
<name>W9SV04_9ROSA</name>
<dbReference type="EMBL" id="KE346162">
    <property type="protein sequence ID" value="EXC28316.1"/>
    <property type="molecule type" value="Genomic_DNA"/>
</dbReference>